<dbReference type="Pfam" id="PF10133">
    <property type="entry name" value="CooT"/>
    <property type="match status" value="1"/>
</dbReference>
<dbReference type="STRING" id="1121409.SAMN02745124_00771"/>
<reference evidence="1 2" key="1">
    <citation type="submission" date="2016-11" db="EMBL/GenBank/DDBJ databases">
        <authorList>
            <person name="Jaros S."/>
            <person name="Januszkiewicz K."/>
            <person name="Wedrychowicz H."/>
        </authorList>
    </citation>
    <scope>NUCLEOTIDE SEQUENCE [LARGE SCALE GENOMIC DNA]</scope>
    <source>
        <strain evidence="1 2">DSM 9705</strain>
    </source>
</reference>
<dbReference type="EMBL" id="FQXS01000003">
    <property type="protein sequence ID" value="SHH51213.1"/>
    <property type="molecule type" value="Genomic_DNA"/>
</dbReference>
<name>A0A1M5TLF0_9BACT</name>
<organism evidence="1 2">
    <name type="scientific">Desulfofustis glycolicus DSM 9705</name>
    <dbReference type="NCBI Taxonomy" id="1121409"/>
    <lineage>
        <taxon>Bacteria</taxon>
        <taxon>Pseudomonadati</taxon>
        <taxon>Thermodesulfobacteriota</taxon>
        <taxon>Desulfobulbia</taxon>
        <taxon>Desulfobulbales</taxon>
        <taxon>Desulfocapsaceae</taxon>
        <taxon>Desulfofustis</taxon>
    </lineage>
</organism>
<evidence type="ECO:0000313" key="2">
    <source>
        <dbReference type="Proteomes" id="UP000184139"/>
    </source>
</evidence>
<accession>A0A1M5TLF0</accession>
<keyword evidence="2" id="KW-1185">Reference proteome</keyword>
<evidence type="ECO:0000313" key="1">
    <source>
        <dbReference type="EMBL" id="SHH51213.1"/>
    </source>
</evidence>
<gene>
    <name evidence="1" type="ORF">SAMN02745124_00771</name>
</gene>
<dbReference type="InterPro" id="IPR019300">
    <property type="entry name" value="CooT"/>
</dbReference>
<dbReference type="OrthoDB" id="5432591at2"/>
<sequence>MCQMKVVVEKQGAEQQRFEDVSSLSVDGSTIRIATLFAEAAEVKNAAIRSIDFMGGLVLVQQNG</sequence>
<dbReference type="Proteomes" id="UP000184139">
    <property type="component" value="Unassembled WGS sequence"/>
</dbReference>
<dbReference type="RefSeq" id="WP_073373510.1">
    <property type="nucleotide sequence ID" value="NZ_FQXS01000003.1"/>
</dbReference>
<protein>
    <submittedName>
        <fullName evidence="1">Predicted RNA-binding protein</fullName>
    </submittedName>
</protein>
<dbReference type="AlphaFoldDB" id="A0A1M5TLF0"/>
<proteinExistence type="predicted"/>